<evidence type="ECO:0000313" key="4">
    <source>
        <dbReference type="Proteomes" id="UP000233750"/>
    </source>
</evidence>
<dbReference type="InterPro" id="IPR002539">
    <property type="entry name" value="MaoC-like_dom"/>
</dbReference>
<gene>
    <name evidence="3" type="ORF">ATK30_5372</name>
</gene>
<dbReference type="SUPFAM" id="SSF54637">
    <property type="entry name" value="Thioesterase/thiol ester dehydrase-isomerase"/>
    <property type="match status" value="1"/>
</dbReference>
<keyword evidence="4" id="KW-1185">Reference proteome</keyword>
<sequence length="161" mass="17874">MTEFTAPIDDRWFEDYPEGAVYEFGDTTVSEAEIVEFAEKYDPQSFHVDPVAAKEGPFGGLVASGWHTSSLMMRMFADHYLSSVASLGSPGVDELRWPRPVRPGDRLRMRATVTEARLSKSKPDRGLVRTRMELFNGDDELVFSASAVNFLSVRPVPPAGS</sequence>
<organism evidence="3 4">
    <name type="scientific">Amycolatopsis echigonensis</name>
    <dbReference type="NCBI Taxonomy" id="2576905"/>
    <lineage>
        <taxon>Bacteria</taxon>
        <taxon>Bacillati</taxon>
        <taxon>Actinomycetota</taxon>
        <taxon>Actinomycetes</taxon>
        <taxon>Pseudonocardiales</taxon>
        <taxon>Pseudonocardiaceae</taxon>
        <taxon>Amycolatopsis</taxon>
    </lineage>
</organism>
<reference evidence="3 4" key="1">
    <citation type="submission" date="2017-12" db="EMBL/GenBank/DDBJ databases">
        <title>Sequencing the genomes of 1000 Actinobacteria strains.</title>
        <authorList>
            <person name="Klenk H.-P."/>
        </authorList>
    </citation>
    <scope>NUCLEOTIDE SEQUENCE [LARGE SCALE GENOMIC DNA]</scope>
    <source>
        <strain evidence="3 4">DSM 45165</strain>
    </source>
</reference>
<comment type="similarity">
    <text evidence="1">Belongs to the enoyl-CoA hydratase/isomerase family.</text>
</comment>
<protein>
    <submittedName>
        <fullName evidence="3">Acyl dehydratase</fullName>
    </submittedName>
</protein>
<dbReference type="PANTHER" id="PTHR43664">
    <property type="entry name" value="MONOAMINE OXIDASE-RELATED"/>
    <property type="match status" value="1"/>
</dbReference>
<feature type="domain" description="MaoC-like" evidence="2">
    <location>
        <begin position="21"/>
        <end position="120"/>
    </location>
</feature>
<name>A0A2N3WKU4_9PSEU</name>
<dbReference type="Proteomes" id="UP000233750">
    <property type="component" value="Unassembled WGS sequence"/>
</dbReference>
<dbReference type="RefSeq" id="WP_101437908.1">
    <property type="nucleotide sequence ID" value="NZ_PJMY01000003.1"/>
</dbReference>
<proteinExistence type="inferred from homology"/>
<dbReference type="InterPro" id="IPR029069">
    <property type="entry name" value="HotDog_dom_sf"/>
</dbReference>
<dbReference type="OrthoDB" id="9797938at2"/>
<dbReference type="EMBL" id="PJMY01000003">
    <property type="protein sequence ID" value="PKV94493.1"/>
    <property type="molecule type" value="Genomic_DNA"/>
</dbReference>
<dbReference type="Pfam" id="PF01575">
    <property type="entry name" value="MaoC_dehydratas"/>
    <property type="match status" value="1"/>
</dbReference>
<comment type="caution">
    <text evidence="3">The sequence shown here is derived from an EMBL/GenBank/DDBJ whole genome shotgun (WGS) entry which is preliminary data.</text>
</comment>
<dbReference type="CDD" id="cd03454">
    <property type="entry name" value="YdeM"/>
    <property type="match status" value="1"/>
</dbReference>
<evidence type="ECO:0000259" key="2">
    <source>
        <dbReference type="Pfam" id="PF01575"/>
    </source>
</evidence>
<dbReference type="PANTHER" id="PTHR43664:SF1">
    <property type="entry name" value="BETA-METHYLMALYL-COA DEHYDRATASE"/>
    <property type="match status" value="1"/>
</dbReference>
<evidence type="ECO:0000313" key="3">
    <source>
        <dbReference type="EMBL" id="PKV94493.1"/>
    </source>
</evidence>
<dbReference type="Gene3D" id="3.10.129.10">
    <property type="entry name" value="Hotdog Thioesterase"/>
    <property type="match status" value="1"/>
</dbReference>
<dbReference type="AlphaFoldDB" id="A0A2N3WKU4"/>
<evidence type="ECO:0000256" key="1">
    <source>
        <dbReference type="ARBA" id="ARBA00005254"/>
    </source>
</evidence>
<accession>A0A2N3WKU4</accession>
<dbReference type="InterPro" id="IPR052342">
    <property type="entry name" value="MCH/BMMD"/>
</dbReference>